<dbReference type="AlphaFoldDB" id="A0A6B0UBF1"/>
<organism evidence="2">
    <name type="scientific">Ixodes ricinus</name>
    <name type="common">Common tick</name>
    <name type="synonym">Acarus ricinus</name>
    <dbReference type="NCBI Taxonomy" id="34613"/>
    <lineage>
        <taxon>Eukaryota</taxon>
        <taxon>Metazoa</taxon>
        <taxon>Ecdysozoa</taxon>
        <taxon>Arthropoda</taxon>
        <taxon>Chelicerata</taxon>
        <taxon>Arachnida</taxon>
        <taxon>Acari</taxon>
        <taxon>Parasitiformes</taxon>
        <taxon>Ixodida</taxon>
        <taxon>Ixodoidea</taxon>
        <taxon>Ixodidae</taxon>
        <taxon>Ixodinae</taxon>
        <taxon>Ixodes</taxon>
    </lineage>
</organism>
<protein>
    <submittedName>
        <fullName evidence="2">Putative secreted protein</fullName>
    </submittedName>
</protein>
<name>A0A6B0UBF1_IXORI</name>
<dbReference type="EMBL" id="GIFC01003443">
    <property type="protein sequence ID" value="MXU85526.1"/>
    <property type="molecule type" value="Transcribed_RNA"/>
</dbReference>
<sequence>MSMVTCDADMRVCLVLWLCSVTFTDSKNSAVVVIFSEPSFTPCTGRSALMASKRSFTRAAKCVVPVQSSRPSCLRRECMLRPRAVV</sequence>
<reference evidence="2" key="1">
    <citation type="submission" date="2019-12" db="EMBL/GenBank/DDBJ databases">
        <title>An insight into the sialome of adult female Ixodes ricinus ticks feeding for 6 days.</title>
        <authorList>
            <person name="Perner J."/>
            <person name="Ribeiro J.M.C."/>
        </authorList>
    </citation>
    <scope>NUCLEOTIDE SEQUENCE</scope>
    <source>
        <strain evidence="2">Semi-engorged</strain>
        <tissue evidence="2">Salivary glands</tissue>
    </source>
</reference>
<feature type="chain" id="PRO_5025406307" evidence="1">
    <location>
        <begin position="27"/>
        <end position="86"/>
    </location>
</feature>
<feature type="signal peptide" evidence="1">
    <location>
        <begin position="1"/>
        <end position="26"/>
    </location>
</feature>
<evidence type="ECO:0000256" key="1">
    <source>
        <dbReference type="SAM" id="SignalP"/>
    </source>
</evidence>
<proteinExistence type="predicted"/>
<evidence type="ECO:0000313" key="2">
    <source>
        <dbReference type="EMBL" id="MXU85526.1"/>
    </source>
</evidence>
<accession>A0A6B0UBF1</accession>
<keyword evidence="1" id="KW-0732">Signal</keyword>